<dbReference type="PANTHER" id="PTHR10404">
    <property type="entry name" value="N-ACETYLATED-ALPHA-LINKED ACIDIC DIPEPTIDASE"/>
    <property type="match status" value="1"/>
</dbReference>
<accession>A0A1B7TBW8</accession>
<evidence type="ECO:0000313" key="3">
    <source>
        <dbReference type="Proteomes" id="UP000092321"/>
    </source>
</evidence>
<keyword evidence="3" id="KW-1185">Reference proteome</keyword>
<evidence type="ECO:0008006" key="4">
    <source>
        <dbReference type="Google" id="ProtNLM"/>
    </source>
</evidence>
<protein>
    <recommendedName>
        <fullName evidence="4">PA domain-containing protein</fullName>
    </recommendedName>
</protein>
<comment type="caution">
    <text evidence="2">The sequence shown here is derived from an EMBL/GenBank/DDBJ whole genome shotgun (WGS) entry which is preliminary data.</text>
</comment>
<proteinExistence type="predicted"/>
<dbReference type="GO" id="GO:0004180">
    <property type="term" value="F:carboxypeptidase activity"/>
    <property type="evidence" value="ECO:0007669"/>
    <property type="project" value="TreeGrafter"/>
</dbReference>
<dbReference type="Gene3D" id="3.50.30.30">
    <property type="match status" value="1"/>
</dbReference>
<dbReference type="PANTHER" id="PTHR10404:SF46">
    <property type="entry name" value="VACUOLAR PROTEIN SORTING-ASSOCIATED PROTEIN 70"/>
    <property type="match status" value="1"/>
</dbReference>
<dbReference type="SUPFAM" id="SSF53187">
    <property type="entry name" value="Zn-dependent exopeptidases"/>
    <property type="match status" value="1"/>
</dbReference>
<keyword evidence="1" id="KW-0472">Membrane</keyword>
<feature type="transmembrane region" description="Helical" evidence="1">
    <location>
        <begin position="188"/>
        <end position="207"/>
    </location>
</feature>
<dbReference type="Gene3D" id="3.40.630.10">
    <property type="entry name" value="Zn peptidases"/>
    <property type="match status" value="1"/>
</dbReference>
<dbReference type="InterPro" id="IPR046450">
    <property type="entry name" value="PA_dom_sf"/>
</dbReference>
<keyword evidence="1" id="KW-1133">Transmembrane helix</keyword>
<organism evidence="2 3">
    <name type="scientific">Hanseniaspora valbyensis NRRL Y-1626</name>
    <dbReference type="NCBI Taxonomy" id="766949"/>
    <lineage>
        <taxon>Eukaryota</taxon>
        <taxon>Fungi</taxon>
        <taxon>Dikarya</taxon>
        <taxon>Ascomycota</taxon>
        <taxon>Saccharomycotina</taxon>
        <taxon>Saccharomycetes</taxon>
        <taxon>Saccharomycodales</taxon>
        <taxon>Saccharomycodaceae</taxon>
        <taxon>Hanseniaspora</taxon>
    </lineage>
</organism>
<dbReference type="Proteomes" id="UP000092321">
    <property type="component" value="Unassembled WGS sequence"/>
</dbReference>
<dbReference type="SUPFAM" id="SSF52025">
    <property type="entry name" value="PA domain"/>
    <property type="match status" value="1"/>
</dbReference>
<evidence type="ECO:0000256" key="1">
    <source>
        <dbReference type="SAM" id="Phobius"/>
    </source>
</evidence>
<dbReference type="OrthoDB" id="5841748at2759"/>
<dbReference type="AlphaFoldDB" id="A0A1B7TBW8"/>
<name>A0A1B7TBW8_9ASCO</name>
<dbReference type="EMBL" id="LXPE01000021">
    <property type="protein sequence ID" value="OBA26236.1"/>
    <property type="molecule type" value="Genomic_DNA"/>
</dbReference>
<sequence>MPIENNNESNDNIVFKDIHYYGSIPAKDNLKNTEQNNIDENNLEPVDVEMTAKTITINNTNINRKNSQAVVDWFLSKPLFKKKNSSNATNTKIYVNDDANITADDLTEIGDDLNMEWPYDSNADEDEETDDLRGDRTSRHRDNSIVRFLKRNRDNSIISFFQRERSLTMSTIKDSYYKIVRYKHFKNFVSVGVVSFFIWLFFTLAFLPRTSLARDFRRYHHSTEFTKQEVYRSFLETFNNRNDEQFSKLVDQYSQSNHLIGDEILTQATFDYLRQDLGLNLKTEVFKLEHRIYDFAINLKFISDDIKNSQTLPLIEPCYQNCLKNSLESYILGDNNFKDYNIEGEYINVGIASKLDFDDLDIKKLKGKIHLMKRDDNMGLDSQISNSISYGAIGCIVYNQNGYSYEEDTVFYHPNETITRDYLINDLKVDIPVIPVSFNIAQGLLAKKGKLQITREKKSNKSFKRKNNNGDNGNDGDSGLLTNFYTTIPGVWNDHEIIIGVQRDTFSYNGFNSGHLIFLQLCKGFSELMARGWKPIRTIRLISFDGNNLNNFGVRNQYLKNTKNFDNSMVYIDIDKESITGDKQFKCETTYMFKDIIEDTLKMVSVSDNDENEDYDLTDFAFVDMNTKSLAYELFYKKNIPTVSCKFADDNKTFPHNSNFLTREFIEAQVDTEDYKLHKLLAKFYGLLALALDESEVIPYSTGKFIENIALKFQEISKENYKDILEWEYISDCLKDLTIIFNSFDLYNKRLLKLAYLDYPWYKGLRKLKLLFKIKNSNKKLFAIKNLFISSIRKQLDYYNVLKFDNKLIDETYHSNLLYQENILEGGKIMAFGKLKELLLVNDRDGLIEYLKKLHKDLREIKKFALDAYPI</sequence>
<keyword evidence="1" id="KW-0812">Transmembrane</keyword>
<gene>
    <name evidence="2" type="ORF">HANVADRAFT_63016</name>
</gene>
<reference evidence="3" key="1">
    <citation type="journal article" date="2016" name="Proc. Natl. Acad. Sci. U.S.A.">
        <title>Comparative genomics of biotechnologically important yeasts.</title>
        <authorList>
            <person name="Riley R."/>
            <person name="Haridas S."/>
            <person name="Wolfe K.H."/>
            <person name="Lopes M.R."/>
            <person name="Hittinger C.T."/>
            <person name="Goeker M."/>
            <person name="Salamov A.A."/>
            <person name="Wisecaver J.H."/>
            <person name="Long T.M."/>
            <person name="Calvey C.H."/>
            <person name="Aerts A.L."/>
            <person name="Barry K.W."/>
            <person name="Choi C."/>
            <person name="Clum A."/>
            <person name="Coughlan A.Y."/>
            <person name="Deshpande S."/>
            <person name="Douglass A.P."/>
            <person name="Hanson S.J."/>
            <person name="Klenk H.-P."/>
            <person name="LaButti K.M."/>
            <person name="Lapidus A."/>
            <person name="Lindquist E.A."/>
            <person name="Lipzen A.M."/>
            <person name="Meier-Kolthoff J.P."/>
            <person name="Ohm R.A."/>
            <person name="Otillar R.P."/>
            <person name="Pangilinan J.L."/>
            <person name="Peng Y."/>
            <person name="Rokas A."/>
            <person name="Rosa C.A."/>
            <person name="Scheuner C."/>
            <person name="Sibirny A.A."/>
            <person name="Slot J.C."/>
            <person name="Stielow J.B."/>
            <person name="Sun H."/>
            <person name="Kurtzman C.P."/>
            <person name="Blackwell M."/>
            <person name="Grigoriev I.V."/>
            <person name="Jeffries T.W."/>
        </authorList>
    </citation>
    <scope>NUCLEOTIDE SEQUENCE [LARGE SCALE GENOMIC DNA]</scope>
    <source>
        <strain evidence="3">NRRL Y-1626</strain>
    </source>
</reference>
<dbReference type="InterPro" id="IPR039373">
    <property type="entry name" value="Peptidase_M28B"/>
</dbReference>
<evidence type="ECO:0000313" key="2">
    <source>
        <dbReference type="EMBL" id="OBA26236.1"/>
    </source>
</evidence>